<feature type="transmembrane region" description="Helical" evidence="2">
    <location>
        <begin position="61"/>
        <end position="84"/>
    </location>
</feature>
<comment type="caution">
    <text evidence="4">The sequence shown here is derived from an EMBL/GenBank/DDBJ whole genome shotgun (WGS) entry which is preliminary data.</text>
</comment>
<organism evidence="4 5">
    <name type="scientific">Nesterenkonia flava</name>
    <dbReference type="NCBI Taxonomy" id="469799"/>
    <lineage>
        <taxon>Bacteria</taxon>
        <taxon>Bacillati</taxon>
        <taxon>Actinomycetota</taxon>
        <taxon>Actinomycetes</taxon>
        <taxon>Micrococcales</taxon>
        <taxon>Micrococcaceae</taxon>
        <taxon>Nesterenkonia</taxon>
    </lineage>
</organism>
<dbReference type="Gene3D" id="1.10.150.280">
    <property type="entry name" value="AF1531-like domain"/>
    <property type="match status" value="1"/>
</dbReference>
<dbReference type="Gene3D" id="3.10.560.10">
    <property type="entry name" value="Outer membrane lipoprotein wza domain like"/>
    <property type="match status" value="1"/>
</dbReference>
<dbReference type="PANTHER" id="PTHR21180">
    <property type="entry name" value="ENDONUCLEASE/EXONUCLEASE/PHOSPHATASE FAMILY DOMAIN-CONTAINING PROTEIN 1"/>
    <property type="match status" value="1"/>
</dbReference>
<dbReference type="Pfam" id="PF12836">
    <property type="entry name" value="HHH_3"/>
    <property type="match status" value="1"/>
</dbReference>
<keyword evidence="4" id="KW-0238">DNA-binding</keyword>
<sequence length="283" mass="30333">MARETAEPTGAGRLRRRDQPSWDEIMHPRTPTDADEEEQQLGRRERMRTARRERYASPTRFRVGAAAVVLPVITVLAWLVVSWVTGAHNPLSSSSSQDLPEAPTLHGVPAETAQPAETHHRLVEEREPGQEHGPVLVHVAGAVKDPQVVELETGARVYEAIDSAGGLRLDAAQEGVNLAAEVTDGSLIWVPTRDELDEGFVPPGGGGDVTAPASPTEGESSLININTADAAELEQLPGIGPALSQRIVTYREDHGPFQALEELAAVSGIGPAILENVADMVTW</sequence>
<dbReference type="PANTHER" id="PTHR21180:SF32">
    <property type="entry name" value="ENDONUCLEASE_EXONUCLEASE_PHOSPHATASE FAMILY DOMAIN-CONTAINING PROTEIN 1"/>
    <property type="match status" value="1"/>
</dbReference>
<reference evidence="5" key="1">
    <citation type="submission" date="2023-07" db="EMBL/GenBank/DDBJ databases">
        <title>Description of three actinobacteria isolated from air of manufacturing shop in a pharmaceutical factory.</title>
        <authorList>
            <person name="Zhang D.-F."/>
        </authorList>
    </citation>
    <scope>NUCLEOTIDE SEQUENCE [LARGE SCALE GENOMIC DNA]</scope>
    <source>
        <strain evidence="5">CCTCC AB 207010</strain>
    </source>
</reference>
<feature type="compositionally biased region" description="Basic and acidic residues" evidence="1">
    <location>
        <begin position="40"/>
        <end position="51"/>
    </location>
</feature>
<keyword evidence="2" id="KW-0812">Transmembrane</keyword>
<dbReference type="InterPro" id="IPR003583">
    <property type="entry name" value="Hlx-hairpin-Hlx_DNA-bd_motif"/>
</dbReference>
<evidence type="ECO:0000313" key="4">
    <source>
        <dbReference type="EMBL" id="MDR5712087.1"/>
    </source>
</evidence>
<keyword evidence="2" id="KW-0472">Membrane</keyword>
<dbReference type="GO" id="GO:0003677">
    <property type="term" value="F:DNA binding"/>
    <property type="evidence" value="ECO:0007669"/>
    <property type="project" value="UniProtKB-KW"/>
</dbReference>
<dbReference type="EMBL" id="JAVKGT010000018">
    <property type="protein sequence ID" value="MDR5712087.1"/>
    <property type="molecule type" value="Genomic_DNA"/>
</dbReference>
<dbReference type="RefSeq" id="WP_310537468.1">
    <property type="nucleotide sequence ID" value="NZ_BAAAOC010000088.1"/>
</dbReference>
<dbReference type="SUPFAM" id="SSF47781">
    <property type="entry name" value="RuvA domain 2-like"/>
    <property type="match status" value="1"/>
</dbReference>
<dbReference type="Proteomes" id="UP001260872">
    <property type="component" value="Unassembled WGS sequence"/>
</dbReference>
<evidence type="ECO:0000259" key="3">
    <source>
        <dbReference type="SMART" id="SM00278"/>
    </source>
</evidence>
<dbReference type="InterPro" id="IPR019554">
    <property type="entry name" value="Soluble_ligand-bd"/>
</dbReference>
<evidence type="ECO:0000256" key="2">
    <source>
        <dbReference type="SAM" id="Phobius"/>
    </source>
</evidence>
<dbReference type="InterPro" id="IPR051675">
    <property type="entry name" value="Endo/Exo/Phosphatase_dom_1"/>
</dbReference>
<dbReference type="SMART" id="SM00278">
    <property type="entry name" value="HhH1"/>
    <property type="match status" value="2"/>
</dbReference>
<dbReference type="InterPro" id="IPR010994">
    <property type="entry name" value="RuvA_2-like"/>
</dbReference>
<feature type="compositionally biased region" description="Basic and acidic residues" evidence="1">
    <location>
        <begin position="17"/>
        <end position="32"/>
    </location>
</feature>
<dbReference type="NCBIfam" id="TIGR00426">
    <property type="entry name" value="competence protein ComEA helix-hairpin-helix repeat region"/>
    <property type="match status" value="1"/>
</dbReference>
<dbReference type="InterPro" id="IPR004509">
    <property type="entry name" value="Competence_ComEA_HhH"/>
</dbReference>
<dbReference type="Pfam" id="PF10531">
    <property type="entry name" value="SLBB"/>
    <property type="match status" value="1"/>
</dbReference>
<evidence type="ECO:0000256" key="1">
    <source>
        <dbReference type="SAM" id="MobiDB-lite"/>
    </source>
</evidence>
<feature type="domain" description="Helix-hairpin-helix DNA-binding motif class 1" evidence="3">
    <location>
        <begin position="261"/>
        <end position="280"/>
    </location>
</feature>
<feature type="region of interest" description="Disordered" evidence="1">
    <location>
        <begin position="1"/>
        <end position="51"/>
    </location>
</feature>
<keyword evidence="2" id="KW-1133">Transmembrane helix</keyword>
<feature type="domain" description="Helix-hairpin-helix DNA-binding motif class 1" evidence="3">
    <location>
        <begin position="231"/>
        <end position="250"/>
    </location>
</feature>
<proteinExistence type="predicted"/>
<protein>
    <submittedName>
        <fullName evidence="4">ComEA family DNA-binding protein</fullName>
    </submittedName>
</protein>
<gene>
    <name evidence="4" type="ORF">RH857_08085</name>
</gene>
<keyword evidence="5" id="KW-1185">Reference proteome</keyword>
<accession>A0ABU1FUZ1</accession>
<evidence type="ECO:0000313" key="5">
    <source>
        <dbReference type="Proteomes" id="UP001260872"/>
    </source>
</evidence>
<name>A0ABU1FUZ1_9MICC</name>